<dbReference type="GO" id="GO:0006779">
    <property type="term" value="P:porphyrin-containing compound biosynthetic process"/>
    <property type="evidence" value="ECO:0007669"/>
    <property type="project" value="InterPro"/>
</dbReference>
<dbReference type="InterPro" id="IPR038071">
    <property type="entry name" value="UROD/MetE-like_sf"/>
</dbReference>
<dbReference type="SUPFAM" id="SSF51726">
    <property type="entry name" value="UROD/MetE-like"/>
    <property type="match status" value="1"/>
</dbReference>
<comment type="caution">
    <text evidence="2">The sequence shown here is derived from an EMBL/GenBank/DDBJ whole genome shotgun (WGS) entry which is preliminary data.</text>
</comment>
<dbReference type="GO" id="GO:0004853">
    <property type="term" value="F:uroporphyrinogen decarboxylase activity"/>
    <property type="evidence" value="ECO:0007669"/>
    <property type="project" value="InterPro"/>
</dbReference>
<protein>
    <submittedName>
        <fullName evidence="2">Uroporphyrinogen decarboxylase</fullName>
    </submittedName>
</protein>
<sequence>MLTTKQNLLETLKKDGHPDRFVNEYDPFVPIMNEPLARYTRGNRVRGTTSKDRWGTTIVFPEDQFAAMPHVTVSDKVCPDVTEWRKYVKVPDLRANCTDWTDALASAAAVDRNEYFVMGFMGTGIFEQLHFLMGFEDTLMNLLAEPDDMKELIEAVAEYRYTYAEMLVENLKPDFILSHDDWGAKKSLFFSPDVWREMFKPHYKKMYGMMHDHGVKVIHHADSYLEPIVEDMAEIGVDIWQGVLPQNDIPKIGKLVEGRMGLMGGLDAAIIDRADATEEEIRAEVRRACTDYRNVPGFIPCLTYGLTGSIFPHVDPIIKDEIDKCSKEMF</sequence>
<reference evidence="2 3" key="1">
    <citation type="submission" date="2018-05" db="EMBL/GenBank/DDBJ databases">
        <authorList>
            <person name="Goeker M."/>
            <person name="Huntemann M."/>
            <person name="Clum A."/>
            <person name="Pillay M."/>
            <person name="Palaniappan K."/>
            <person name="Varghese N."/>
            <person name="Mikhailova N."/>
            <person name="Stamatis D."/>
            <person name="Reddy T."/>
            <person name="Daum C."/>
            <person name="Shapiro N."/>
            <person name="Ivanova N."/>
            <person name="Kyrpides N."/>
            <person name="Woyke T."/>
        </authorList>
    </citation>
    <scope>NUCLEOTIDE SEQUENCE [LARGE SCALE GENOMIC DNA]</scope>
    <source>
        <strain evidence="2 3">DSM 26524</strain>
    </source>
</reference>
<dbReference type="EMBL" id="QGGY01000010">
    <property type="protein sequence ID" value="PWJ74041.1"/>
    <property type="molecule type" value="Genomic_DNA"/>
</dbReference>
<dbReference type="RefSeq" id="WP_109747381.1">
    <property type="nucleotide sequence ID" value="NZ_CABJAT010000008.1"/>
</dbReference>
<dbReference type="InterPro" id="IPR000257">
    <property type="entry name" value="Uroporphyrinogen_deCOase"/>
</dbReference>
<dbReference type="Gene3D" id="3.20.20.210">
    <property type="match status" value="1"/>
</dbReference>
<dbReference type="PANTHER" id="PTHR47099">
    <property type="entry name" value="METHYLCOBAMIDE:COM METHYLTRANSFERASE MTBA"/>
    <property type="match status" value="1"/>
</dbReference>
<gene>
    <name evidence="2" type="ORF">C7383_11081</name>
</gene>
<dbReference type="Pfam" id="PF01208">
    <property type="entry name" value="URO-D"/>
    <property type="match status" value="1"/>
</dbReference>
<evidence type="ECO:0000313" key="3">
    <source>
        <dbReference type="Proteomes" id="UP000245412"/>
    </source>
</evidence>
<dbReference type="InterPro" id="IPR052024">
    <property type="entry name" value="Methanogen_methyltrans"/>
</dbReference>
<feature type="domain" description="Uroporphyrinogen decarboxylase (URO-D)" evidence="1">
    <location>
        <begin position="75"/>
        <end position="307"/>
    </location>
</feature>
<organism evidence="2 3">
    <name type="scientific">Murimonas intestini</name>
    <dbReference type="NCBI Taxonomy" id="1337051"/>
    <lineage>
        <taxon>Bacteria</taxon>
        <taxon>Bacillati</taxon>
        <taxon>Bacillota</taxon>
        <taxon>Clostridia</taxon>
        <taxon>Lachnospirales</taxon>
        <taxon>Lachnospiraceae</taxon>
        <taxon>Murimonas</taxon>
    </lineage>
</organism>
<evidence type="ECO:0000259" key="1">
    <source>
        <dbReference type="Pfam" id="PF01208"/>
    </source>
</evidence>
<accession>A0AB73T1R0</accession>
<dbReference type="PANTHER" id="PTHR47099:SF1">
    <property type="entry name" value="METHYLCOBAMIDE:COM METHYLTRANSFERASE MTBA"/>
    <property type="match status" value="1"/>
</dbReference>
<keyword evidence="3" id="KW-1185">Reference proteome</keyword>
<dbReference type="Proteomes" id="UP000245412">
    <property type="component" value="Unassembled WGS sequence"/>
</dbReference>
<dbReference type="AlphaFoldDB" id="A0AB73T1R0"/>
<evidence type="ECO:0000313" key="2">
    <source>
        <dbReference type="EMBL" id="PWJ74041.1"/>
    </source>
</evidence>
<proteinExistence type="predicted"/>
<name>A0AB73T1R0_9FIRM</name>